<gene>
    <name evidence="1" type="ORF">JMA_40350</name>
</gene>
<name>A0A0B5AXU2_9BACL</name>
<dbReference type="AlphaFoldDB" id="A0A0B5AXU2"/>
<geneLocation type="plasmid" evidence="2"/>
<organism evidence="1 2">
    <name type="scientific">Jeotgalibacillus malaysiensis</name>
    <dbReference type="NCBI Taxonomy" id="1508404"/>
    <lineage>
        <taxon>Bacteria</taxon>
        <taxon>Bacillati</taxon>
        <taxon>Bacillota</taxon>
        <taxon>Bacilli</taxon>
        <taxon>Bacillales</taxon>
        <taxon>Caryophanaceae</taxon>
        <taxon>Jeotgalibacillus</taxon>
    </lineage>
</organism>
<proteinExistence type="predicted"/>
<dbReference type="HOGENOM" id="CLU_3080737_0_0_9"/>
<protein>
    <submittedName>
        <fullName evidence="1">Uncharacterized protein</fullName>
    </submittedName>
</protein>
<dbReference type="BioCyc" id="JESP1508404:G14D9-13319-MONOMER"/>
<dbReference type="KEGG" id="jeo:JMA_40350"/>
<evidence type="ECO:0000313" key="2">
    <source>
        <dbReference type="Proteomes" id="UP000031449"/>
    </source>
</evidence>
<reference evidence="1 2" key="1">
    <citation type="submission" date="2014-08" db="EMBL/GenBank/DDBJ databases">
        <title>Complete genome of a marine bacteria Jeotgalibacillus malaysiensis.</title>
        <authorList>
            <person name="Yaakop A.S."/>
            <person name="Chan K.-G."/>
            <person name="Goh K.M."/>
        </authorList>
    </citation>
    <scope>NUCLEOTIDE SEQUENCE [LARGE SCALE GENOMIC DNA]</scope>
    <source>
        <strain evidence="1 2">D5</strain>
        <plasmid evidence="2">Plasmid</plasmid>
    </source>
</reference>
<dbReference type="Proteomes" id="UP000031449">
    <property type="component" value="Plasmid unnamed"/>
</dbReference>
<evidence type="ECO:0000313" key="1">
    <source>
        <dbReference type="EMBL" id="AJD93353.1"/>
    </source>
</evidence>
<sequence length="52" mass="5956">MGKTYANLKEKLMAVPGSKEFMASKEVVEFKETYRKAKEEAVQKEKESIDSL</sequence>
<keyword evidence="1" id="KW-0614">Plasmid</keyword>
<dbReference type="EMBL" id="CP009417">
    <property type="protein sequence ID" value="AJD93353.1"/>
    <property type="molecule type" value="Genomic_DNA"/>
</dbReference>
<keyword evidence="2" id="KW-1185">Reference proteome</keyword>
<accession>A0A0B5AXU2</accession>